<dbReference type="HOGENOM" id="CLU_3374517_0_0_6"/>
<dbReference type="EMBL" id="CP001978">
    <property type="protein sequence ID" value="ADP95826.1"/>
    <property type="molecule type" value="Genomic_DNA"/>
</dbReference>
<reference evidence="2" key="2">
    <citation type="submission" date="2010-02" db="EMBL/GenBank/DDBJ databases">
        <title>Complete genome sequence of Marinobacter adhaerens type strain (HP15).</title>
        <authorList>
            <person name="Gaerdes A.A.M."/>
            <person name="Kaeppel E."/>
            <person name="Shezad A."/>
            <person name="Seebah S."/>
            <person name="Teeling H."/>
            <person name="Yarza P."/>
            <person name="Gloeckner F.O."/>
            <person name="Ullrich M.S."/>
        </authorList>
    </citation>
    <scope>NUCLEOTIDE SEQUENCE [LARGE SCALE GENOMIC DNA]</scope>
    <source>
        <strain evidence="2">DSM 23420 / HP15</strain>
    </source>
</reference>
<protein>
    <submittedName>
        <fullName evidence="1">Uncharacterized protein</fullName>
    </submittedName>
</protein>
<proteinExistence type="predicted"/>
<evidence type="ECO:0000313" key="1">
    <source>
        <dbReference type="EMBL" id="ADP95826.1"/>
    </source>
</evidence>
<sequence length="34" mass="3833">MLLLQLVGYAENTTEVTNILTEDENIGIPLKHHI</sequence>
<gene>
    <name evidence="1" type="ordered locus">HP15_62</name>
</gene>
<dbReference type="AlphaFoldDB" id="E4PIC1"/>
<dbReference type="Proteomes" id="UP000007077">
    <property type="component" value="Chromosome"/>
</dbReference>
<name>E4PIC1_MARAH</name>
<evidence type="ECO:0000313" key="2">
    <source>
        <dbReference type="Proteomes" id="UP000007077"/>
    </source>
</evidence>
<reference evidence="1 2" key="1">
    <citation type="journal article" date="2010" name="Stand. Genomic Sci.">
        <title>Complete genome sequence of Marinobacter adhaerens type strain (HP15), a diatom-interacting marine microorganism.</title>
        <authorList>
            <person name="Gardes A."/>
            <person name="Kaeppel E."/>
            <person name="Shehzad A."/>
            <person name="Seebah S."/>
            <person name="Teeling H."/>
            <person name="Yarza P."/>
            <person name="Glockner F.O."/>
            <person name="Grossart H.P."/>
            <person name="Ullrich M.S."/>
        </authorList>
    </citation>
    <scope>NUCLEOTIDE SEQUENCE [LARGE SCALE GENOMIC DNA]</scope>
    <source>
        <strain evidence="2">DSM 23420 / HP15</strain>
    </source>
</reference>
<accession>E4PIC1</accession>
<dbReference type="STRING" id="225937.HP15_62"/>
<dbReference type="KEGG" id="mad:HP15_62"/>
<organism evidence="1 2">
    <name type="scientific">Marinobacter adhaerens (strain DSM 23420 / HP15)</name>
    <dbReference type="NCBI Taxonomy" id="225937"/>
    <lineage>
        <taxon>Bacteria</taxon>
        <taxon>Pseudomonadati</taxon>
        <taxon>Pseudomonadota</taxon>
        <taxon>Gammaproteobacteria</taxon>
        <taxon>Pseudomonadales</taxon>
        <taxon>Marinobacteraceae</taxon>
        <taxon>Marinobacter</taxon>
    </lineage>
</organism>